<evidence type="ECO:0000313" key="1">
    <source>
        <dbReference type="EMBL" id="GGP59683.1"/>
    </source>
</evidence>
<gene>
    <name evidence="1" type="ORF">GCM10010185_35080</name>
</gene>
<dbReference type="Pfam" id="PF13624">
    <property type="entry name" value="SurA_N_3"/>
    <property type="match status" value="1"/>
</dbReference>
<dbReference type="RefSeq" id="WP_189224350.1">
    <property type="nucleotide sequence ID" value="NZ_BMRG01000006.1"/>
</dbReference>
<dbReference type="Gene3D" id="1.10.4030.10">
    <property type="entry name" value="Porin chaperone SurA, peptide-binding domain"/>
    <property type="match status" value="1"/>
</dbReference>
<accession>A0A918AMS6</accession>
<dbReference type="SUPFAM" id="SSF109998">
    <property type="entry name" value="Triger factor/SurA peptide-binding domain-like"/>
    <property type="match status" value="1"/>
</dbReference>
<dbReference type="PROSITE" id="PS51257">
    <property type="entry name" value="PROKAR_LIPOPROTEIN"/>
    <property type="match status" value="1"/>
</dbReference>
<dbReference type="AlphaFoldDB" id="A0A918AMS6"/>
<sequence>MRTVQRRFTLVGVAVALLVAGCGSGPSQVGSAAIIGDTAIPLEFVQQRLDDYLDRRAEGPALQGQPEMGLADAARNILTYKIQHELTLQLAQQEGVSVSDETLTEAMERLGGGEAASAGTLFDATTIRDERARDQYLQLELGRKYFEKLSVTFDYFFTKSTEEARDKADEVAKDPAKMAEFIRAAQQEDRQAGGTGESVHAVQSPGLAATPLFGVPANTVVAFPPDPDSGLWMVALVKERETDAEAPEGDTGAEPATPDALAKVGLRLVQFHADRQDIRVNPRYGVWDSSQMAVAPSEGQRAGYQVAVRPQRAS</sequence>
<protein>
    <recommendedName>
        <fullName evidence="3">SurA-like protein</fullName>
    </recommendedName>
</protein>
<dbReference type="InterPro" id="IPR027304">
    <property type="entry name" value="Trigger_fact/SurA_dom_sf"/>
</dbReference>
<comment type="caution">
    <text evidence="1">The sequence shown here is derived from an EMBL/GenBank/DDBJ whole genome shotgun (WGS) entry which is preliminary data.</text>
</comment>
<keyword evidence="2" id="KW-1185">Reference proteome</keyword>
<organism evidence="1 2">
    <name type="scientific">Saccharothrix coeruleofusca</name>
    <dbReference type="NCBI Taxonomy" id="33919"/>
    <lineage>
        <taxon>Bacteria</taxon>
        <taxon>Bacillati</taxon>
        <taxon>Actinomycetota</taxon>
        <taxon>Actinomycetes</taxon>
        <taxon>Pseudonocardiales</taxon>
        <taxon>Pseudonocardiaceae</taxon>
        <taxon>Saccharothrix</taxon>
    </lineage>
</organism>
<dbReference type="EMBL" id="BMRG01000006">
    <property type="protein sequence ID" value="GGP59683.1"/>
    <property type="molecule type" value="Genomic_DNA"/>
</dbReference>
<proteinExistence type="predicted"/>
<reference evidence="1" key="1">
    <citation type="journal article" date="2014" name="Int. J. Syst. Evol. Microbiol.">
        <title>Complete genome sequence of Corynebacterium casei LMG S-19264T (=DSM 44701T), isolated from a smear-ripened cheese.</title>
        <authorList>
            <consortium name="US DOE Joint Genome Institute (JGI-PGF)"/>
            <person name="Walter F."/>
            <person name="Albersmeier A."/>
            <person name="Kalinowski J."/>
            <person name="Ruckert C."/>
        </authorList>
    </citation>
    <scope>NUCLEOTIDE SEQUENCE</scope>
    <source>
        <strain evidence="1">JCM 3313</strain>
    </source>
</reference>
<dbReference type="Proteomes" id="UP000639606">
    <property type="component" value="Unassembled WGS sequence"/>
</dbReference>
<evidence type="ECO:0000313" key="2">
    <source>
        <dbReference type="Proteomes" id="UP000639606"/>
    </source>
</evidence>
<name>A0A918AMS6_9PSEU</name>
<reference evidence="1" key="2">
    <citation type="submission" date="2020-09" db="EMBL/GenBank/DDBJ databases">
        <authorList>
            <person name="Sun Q."/>
            <person name="Ohkuma M."/>
        </authorList>
    </citation>
    <scope>NUCLEOTIDE SEQUENCE</scope>
    <source>
        <strain evidence="1">JCM 3313</strain>
    </source>
</reference>
<evidence type="ECO:0008006" key="3">
    <source>
        <dbReference type="Google" id="ProtNLM"/>
    </source>
</evidence>